<dbReference type="PANTHER" id="PTHR36512:SF3">
    <property type="entry name" value="BLR5678 PROTEIN"/>
    <property type="match status" value="1"/>
</dbReference>
<organism evidence="2 3">
    <name type="scientific">Pseudomonas lactis</name>
    <dbReference type="NCBI Taxonomy" id="1615674"/>
    <lineage>
        <taxon>Bacteria</taxon>
        <taxon>Pseudomonadati</taxon>
        <taxon>Pseudomonadota</taxon>
        <taxon>Gammaproteobacteria</taxon>
        <taxon>Pseudomonadales</taxon>
        <taxon>Pseudomonadaceae</taxon>
        <taxon>Pseudomonas</taxon>
    </lineage>
</organism>
<reference evidence="2" key="1">
    <citation type="journal article" date="2021" name="PeerJ">
        <title>Extensive microbial diversity within the chicken gut microbiome revealed by metagenomics and culture.</title>
        <authorList>
            <person name="Gilroy R."/>
            <person name="Ravi A."/>
            <person name="Getino M."/>
            <person name="Pursley I."/>
            <person name="Horton D.L."/>
            <person name="Alikhan N.F."/>
            <person name="Baker D."/>
            <person name="Gharbi K."/>
            <person name="Hall N."/>
            <person name="Watson M."/>
            <person name="Adriaenssens E.M."/>
            <person name="Foster-Nyarko E."/>
            <person name="Jarju S."/>
            <person name="Secka A."/>
            <person name="Antonio M."/>
            <person name="Oren A."/>
            <person name="Chaudhuri R.R."/>
            <person name="La Ragione R."/>
            <person name="Hildebrand F."/>
            <person name="Pallen M.J."/>
        </authorList>
    </citation>
    <scope>NUCLEOTIDE SEQUENCE</scope>
    <source>
        <strain evidence="2">ChiSjej2B20-17149</strain>
    </source>
</reference>
<comment type="caution">
    <text evidence="2">The sequence shown here is derived from an EMBL/GenBank/DDBJ whole genome shotgun (WGS) entry which is preliminary data.</text>
</comment>
<gene>
    <name evidence="2" type="ORF">K8W20_21820</name>
</gene>
<dbReference type="SUPFAM" id="SSF56266">
    <property type="entry name" value="DmpA/ArgJ-like"/>
    <property type="match status" value="1"/>
</dbReference>
<evidence type="ECO:0000313" key="3">
    <source>
        <dbReference type="Proteomes" id="UP000752172"/>
    </source>
</evidence>
<dbReference type="GO" id="GO:0004177">
    <property type="term" value="F:aminopeptidase activity"/>
    <property type="evidence" value="ECO:0007669"/>
    <property type="project" value="TreeGrafter"/>
</dbReference>
<dbReference type="CDD" id="cd02253">
    <property type="entry name" value="DmpA"/>
    <property type="match status" value="1"/>
</dbReference>
<dbReference type="InterPro" id="IPR016117">
    <property type="entry name" value="ArgJ-like_dom_sf"/>
</dbReference>
<dbReference type="Pfam" id="PF03576">
    <property type="entry name" value="Peptidase_S58"/>
    <property type="match status" value="1"/>
</dbReference>
<accession>A0A921TAH2</accession>
<dbReference type="InterPro" id="IPR005321">
    <property type="entry name" value="Peptidase_S58_DmpA"/>
</dbReference>
<protein>
    <submittedName>
        <fullName evidence="2">P1 family peptidase</fullName>
    </submittedName>
</protein>
<dbReference type="PANTHER" id="PTHR36512">
    <property type="entry name" value="D-AMINOPEPTIDASE"/>
    <property type="match status" value="1"/>
</dbReference>
<dbReference type="Gene3D" id="3.60.70.12">
    <property type="entry name" value="L-amino peptidase D-ALA esterase/amidase"/>
    <property type="match status" value="1"/>
</dbReference>
<comment type="similarity">
    <text evidence="1">Belongs to the peptidase S58 family.</text>
</comment>
<proteinExistence type="inferred from homology"/>
<name>A0A921TAH2_9PSED</name>
<dbReference type="AlphaFoldDB" id="A0A921TAH2"/>
<reference evidence="2" key="2">
    <citation type="submission" date="2021-09" db="EMBL/GenBank/DDBJ databases">
        <authorList>
            <person name="Gilroy R."/>
        </authorList>
    </citation>
    <scope>NUCLEOTIDE SEQUENCE</scope>
    <source>
        <strain evidence="2">ChiSjej2B20-17149</strain>
    </source>
</reference>
<evidence type="ECO:0000313" key="2">
    <source>
        <dbReference type="EMBL" id="HJH21330.1"/>
    </source>
</evidence>
<sequence length="373" mass="39267">MRARQLGITLGLGLPGELNAITDVPGVRVGHATLKAQVDGKQVRTGVTLIQPRAGEARYQPCFAGYHVLNGNGDATGLEWISEAGLLTTPMAITNTHSIGVVRDSLIALERERLADPAVYWCMPVVMETYDGLLNDIWGQHVRPEHVRQALEQAESGPVQEGAVGGGTGMICHEFKGGIGTASRRLPAKQGGWTVGVLVQANHGKRQELRVDGYPVGRHLMDIASPFAERGTPGMGSIVVIIATDAPLLPHQCQRLAQRASIGIARTGGGTEDSSGDLFLAFATGNQDLPPADYGRKDLPLSTGLQMVNNDHISPLFSAAAEAVEEAIINAILAGEDMTTQDGVKVPGLAGETLLAALKQCGWSAPVMGDSAL</sequence>
<dbReference type="EMBL" id="DYTS01000383">
    <property type="protein sequence ID" value="HJH21330.1"/>
    <property type="molecule type" value="Genomic_DNA"/>
</dbReference>
<dbReference type="RefSeq" id="WP_278918112.1">
    <property type="nucleotide sequence ID" value="NZ_DYTS01000383.1"/>
</dbReference>
<evidence type="ECO:0000256" key="1">
    <source>
        <dbReference type="ARBA" id="ARBA00007068"/>
    </source>
</evidence>
<dbReference type="Proteomes" id="UP000752172">
    <property type="component" value="Unassembled WGS sequence"/>
</dbReference>